<comment type="subcellular location">
    <subcellularLocation>
        <location evidence="1">Endoplasmic reticulum membrane</location>
        <topology evidence="1">Single-pass membrane protein</topology>
    </subcellularLocation>
</comment>
<evidence type="ECO:0000256" key="7">
    <source>
        <dbReference type="ARBA" id="ARBA00023186"/>
    </source>
</evidence>
<dbReference type="PANTHER" id="PTHR11073:SF1">
    <property type="entry name" value="CALNEXIN 14D-RELATED"/>
    <property type="match status" value="1"/>
</dbReference>
<sequence>MSLVKLASICCLTEGKPEEWDEDAPYEIKDEEAVKPEGWLDNEAPTVPDPDATKPEEWDDEEDGEWVAPTVPNPKCKEAPGCGEWERPWKVNPLWRGKWAAPLIDNPAYKGEWKPAKIANPDFFEDKVPVKTLPKIGGVGIELWTMTEDILFDNIYIGHSVDDAKKLAAETFEVKKPLEVAADKPAEDEKEEDDKVSFREDPIEWIRSNLFDFIDIAKSNPVEAFQTQPEVGAILVGLIFTLFGMIGALFGLVGGASKPVITKSAKKTDAVTPDDKKKTETAPVAPAGETKKEEEKVKKRK</sequence>
<keyword evidence="7 8" id="KW-0143">Chaperone</keyword>
<evidence type="ECO:0000256" key="2">
    <source>
        <dbReference type="ARBA" id="ARBA00010983"/>
    </source>
</evidence>
<keyword evidence="6 8" id="KW-0472">Membrane</keyword>
<name>A0A9W8JAT5_9AGAR</name>
<keyword evidence="11" id="KW-1185">Reference proteome</keyword>
<keyword evidence="3 8" id="KW-0812">Transmembrane</keyword>
<dbReference type="SUPFAM" id="SSF63887">
    <property type="entry name" value="P-domain of calnexin/calreticulin"/>
    <property type="match status" value="1"/>
</dbReference>
<evidence type="ECO:0000256" key="3">
    <source>
        <dbReference type="ARBA" id="ARBA00022692"/>
    </source>
</evidence>
<accession>A0A9W8JAT5</accession>
<dbReference type="Proteomes" id="UP001140091">
    <property type="component" value="Unassembled WGS sequence"/>
</dbReference>
<dbReference type="GO" id="GO:0036503">
    <property type="term" value="P:ERAD pathway"/>
    <property type="evidence" value="ECO:0007669"/>
    <property type="project" value="TreeGrafter"/>
</dbReference>
<evidence type="ECO:0000256" key="6">
    <source>
        <dbReference type="ARBA" id="ARBA00023136"/>
    </source>
</evidence>
<evidence type="ECO:0000256" key="1">
    <source>
        <dbReference type="ARBA" id="ARBA00004389"/>
    </source>
</evidence>
<dbReference type="Gene3D" id="2.60.120.200">
    <property type="match status" value="1"/>
</dbReference>
<dbReference type="GO" id="GO:0005789">
    <property type="term" value="C:endoplasmic reticulum membrane"/>
    <property type="evidence" value="ECO:0007669"/>
    <property type="project" value="UniProtKB-SubCell"/>
</dbReference>
<dbReference type="GO" id="GO:0051082">
    <property type="term" value="F:unfolded protein binding"/>
    <property type="evidence" value="ECO:0007669"/>
    <property type="project" value="InterPro"/>
</dbReference>
<keyword evidence="4 8" id="KW-0256">Endoplasmic reticulum</keyword>
<protein>
    <recommendedName>
        <fullName evidence="12">Calnexin</fullName>
    </recommendedName>
</protein>
<evidence type="ECO:0000256" key="5">
    <source>
        <dbReference type="ARBA" id="ARBA00022989"/>
    </source>
</evidence>
<comment type="similarity">
    <text evidence="2 8">Belongs to the calreticulin family.</text>
</comment>
<feature type="non-terminal residue" evidence="10">
    <location>
        <position position="1"/>
    </location>
</feature>
<dbReference type="GO" id="GO:0005509">
    <property type="term" value="F:calcium ion binding"/>
    <property type="evidence" value="ECO:0007669"/>
    <property type="project" value="InterPro"/>
</dbReference>
<dbReference type="OrthoDB" id="1938156at2759"/>
<gene>
    <name evidence="10" type="ORF">H1R20_g6477</name>
</gene>
<feature type="transmembrane region" description="Helical" evidence="8">
    <location>
        <begin position="231"/>
        <end position="253"/>
    </location>
</feature>
<evidence type="ECO:0000256" key="9">
    <source>
        <dbReference type="SAM" id="MobiDB-lite"/>
    </source>
</evidence>
<evidence type="ECO:0000313" key="10">
    <source>
        <dbReference type="EMBL" id="KAJ2930619.1"/>
    </source>
</evidence>
<dbReference type="PANTHER" id="PTHR11073">
    <property type="entry name" value="CALRETICULIN AND CALNEXIN"/>
    <property type="match status" value="1"/>
</dbReference>
<evidence type="ECO:0000313" key="11">
    <source>
        <dbReference type="Proteomes" id="UP001140091"/>
    </source>
</evidence>
<dbReference type="AlphaFoldDB" id="A0A9W8JAT5"/>
<dbReference type="InterPro" id="IPR001580">
    <property type="entry name" value="Calret/calnex"/>
</dbReference>
<dbReference type="PRINTS" id="PR00626">
    <property type="entry name" value="CALRETICULIN"/>
</dbReference>
<dbReference type="EMBL" id="JANBPK010000827">
    <property type="protein sequence ID" value="KAJ2930619.1"/>
    <property type="molecule type" value="Genomic_DNA"/>
</dbReference>
<organism evidence="10 11">
    <name type="scientific">Candolleomyces eurysporus</name>
    <dbReference type="NCBI Taxonomy" id="2828524"/>
    <lineage>
        <taxon>Eukaryota</taxon>
        <taxon>Fungi</taxon>
        <taxon>Dikarya</taxon>
        <taxon>Basidiomycota</taxon>
        <taxon>Agaricomycotina</taxon>
        <taxon>Agaricomycetes</taxon>
        <taxon>Agaricomycetidae</taxon>
        <taxon>Agaricales</taxon>
        <taxon>Agaricineae</taxon>
        <taxon>Psathyrellaceae</taxon>
        <taxon>Candolleomyces</taxon>
    </lineage>
</organism>
<feature type="compositionally biased region" description="Basic and acidic residues" evidence="9">
    <location>
        <begin position="26"/>
        <end position="35"/>
    </location>
</feature>
<dbReference type="Gene3D" id="2.10.250.10">
    <property type="entry name" value="Calreticulin/calnexin, P domain"/>
    <property type="match status" value="1"/>
</dbReference>
<keyword evidence="5 8" id="KW-1133">Transmembrane helix</keyword>
<evidence type="ECO:0008006" key="12">
    <source>
        <dbReference type="Google" id="ProtNLM"/>
    </source>
</evidence>
<evidence type="ECO:0000256" key="8">
    <source>
        <dbReference type="RuleBase" id="RU362126"/>
    </source>
</evidence>
<comment type="caution">
    <text evidence="10">The sequence shown here is derived from an EMBL/GenBank/DDBJ whole genome shotgun (WGS) entry which is preliminary data.</text>
</comment>
<feature type="region of interest" description="Disordered" evidence="9">
    <location>
        <begin position="263"/>
        <end position="301"/>
    </location>
</feature>
<evidence type="ECO:0000256" key="4">
    <source>
        <dbReference type="ARBA" id="ARBA00022824"/>
    </source>
</evidence>
<dbReference type="GO" id="GO:0006457">
    <property type="term" value="P:protein folding"/>
    <property type="evidence" value="ECO:0007669"/>
    <property type="project" value="InterPro"/>
</dbReference>
<dbReference type="FunFam" id="2.10.250.10:FF:000001">
    <property type="entry name" value="Calnexin homolog"/>
    <property type="match status" value="1"/>
</dbReference>
<feature type="compositionally biased region" description="Basic and acidic residues" evidence="9">
    <location>
        <begin position="266"/>
        <end position="280"/>
    </location>
</feature>
<proteinExistence type="inferred from homology"/>
<feature type="region of interest" description="Disordered" evidence="9">
    <location>
        <begin position="20"/>
        <end position="73"/>
    </location>
</feature>
<dbReference type="InterPro" id="IPR009033">
    <property type="entry name" value="Calreticulin/calnexin_P_dom_sf"/>
</dbReference>
<reference evidence="10" key="1">
    <citation type="submission" date="2022-06" db="EMBL/GenBank/DDBJ databases">
        <title>Genome Sequence of Candolleomyces eurysporus.</title>
        <authorList>
            <person name="Buettner E."/>
        </authorList>
    </citation>
    <scope>NUCLEOTIDE SEQUENCE</scope>
    <source>
        <strain evidence="10">VTCC 930004</strain>
    </source>
</reference>
<feature type="compositionally biased region" description="Basic and acidic residues" evidence="9">
    <location>
        <begin position="289"/>
        <end position="301"/>
    </location>
</feature>
<dbReference type="Pfam" id="PF00262">
    <property type="entry name" value="Calreticulin"/>
    <property type="match status" value="1"/>
</dbReference>